<sequence>MMPARLLWGPCMTPWAFVLLLSCVLPRGHQGQMFPLHLESPAAVPAAGGPILVNCSTECPNPSRLTLETFLPKQLNGSGPGWATFWLSNLTEDSTIICSVLCDDMQVTASSNITLYHGANFSCRTELDLRSEGLELFLNTSASRQLRTFALPMTAPHLLAPRSLEVGERRPVTCSLDGLFPSSEAQVYLVLGNQSLTPEVMRDGDMLKATATVYMDQEGTQKIVCNVTLGGMSRSAQTLTTVFSFLGPLLSLSNTRVTKGSTVNVTCTAGPRAQVILDGVLAPSLGKPVQLQLAAADSDDGRRFICNATLEVAGELIHRSTAVQLRVLDSKLSSVIIVLTVLTVLALVTISGALVFVFGMQQRCGTYHVKQPSISMTLWAMEREDIRGEEAP</sequence>
<dbReference type="AlphaFoldDB" id="A0A6P3EVY7"/>
<dbReference type="InParanoid" id="A0A6P3EVY7"/>
<comment type="subcellular location">
    <subcellularLocation>
        <location evidence="1">Membrane</location>
        <topology evidence="1">Single-pass type I membrane protein</topology>
    </subcellularLocation>
</comment>
<dbReference type="Proteomes" id="UP000515203">
    <property type="component" value="Unplaced"/>
</dbReference>
<dbReference type="FunFam" id="2.60.40.10:FF:000459">
    <property type="entry name" value="Intercellular adhesion molecule 1"/>
    <property type="match status" value="1"/>
</dbReference>
<feature type="transmembrane region" description="Helical" evidence="11">
    <location>
        <begin position="335"/>
        <end position="358"/>
    </location>
</feature>
<evidence type="ECO:0000256" key="2">
    <source>
        <dbReference type="ARBA" id="ARBA00022692"/>
    </source>
</evidence>
<keyword evidence="9" id="KW-0325">Glycoprotein</keyword>
<evidence type="ECO:0000256" key="9">
    <source>
        <dbReference type="ARBA" id="ARBA00023180"/>
    </source>
</evidence>
<evidence type="ECO:0000256" key="5">
    <source>
        <dbReference type="ARBA" id="ARBA00022889"/>
    </source>
</evidence>
<protein>
    <submittedName>
        <fullName evidence="16">Intercellular adhesion molecule 3</fullName>
    </submittedName>
</protein>
<evidence type="ECO:0000256" key="12">
    <source>
        <dbReference type="SAM" id="SignalP"/>
    </source>
</evidence>
<dbReference type="GO" id="GO:0005886">
    <property type="term" value="C:plasma membrane"/>
    <property type="evidence" value="ECO:0007669"/>
    <property type="project" value="TreeGrafter"/>
</dbReference>
<feature type="chain" id="PRO_5027595461" evidence="12">
    <location>
        <begin position="32"/>
        <end position="392"/>
    </location>
</feature>
<gene>
    <name evidence="16" type="primary">Icam3</name>
</gene>
<evidence type="ECO:0000259" key="14">
    <source>
        <dbReference type="Pfam" id="PF21146"/>
    </source>
</evidence>
<evidence type="ECO:0000256" key="6">
    <source>
        <dbReference type="ARBA" id="ARBA00022989"/>
    </source>
</evidence>
<proteinExistence type="predicted"/>
<keyword evidence="4" id="KW-0677">Repeat</keyword>
<dbReference type="InterPro" id="IPR013783">
    <property type="entry name" value="Ig-like_fold"/>
</dbReference>
<dbReference type="PANTHER" id="PTHR13771">
    <property type="entry name" value="INTERCELLULAR ADHESION MOLECULE"/>
    <property type="match status" value="1"/>
</dbReference>
<dbReference type="FunFam" id="2.60.40.10:FF:000648">
    <property type="entry name" value="Intercellular adhesion molecule 1"/>
    <property type="match status" value="1"/>
</dbReference>
<dbReference type="PANTHER" id="PTHR13771:SF17">
    <property type="entry name" value="INTERCELLULAR ADHESION MOLECULE 3"/>
    <property type="match status" value="1"/>
</dbReference>
<evidence type="ECO:0000256" key="3">
    <source>
        <dbReference type="ARBA" id="ARBA00022729"/>
    </source>
</evidence>
<dbReference type="GO" id="GO:0007155">
    <property type="term" value="P:cell adhesion"/>
    <property type="evidence" value="ECO:0007669"/>
    <property type="project" value="UniProtKB-KW"/>
</dbReference>
<keyword evidence="6 11" id="KW-1133">Transmembrane helix</keyword>
<dbReference type="RefSeq" id="XP_004633057.1">
    <property type="nucleotide sequence ID" value="XM_004633000.2"/>
</dbReference>
<evidence type="ECO:0000256" key="10">
    <source>
        <dbReference type="ARBA" id="ARBA00023319"/>
    </source>
</evidence>
<evidence type="ECO:0000256" key="4">
    <source>
        <dbReference type="ARBA" id="ARBA00022737"/>
    </source>
</evidence>
<evidence type="ECO:0000313" key="16">
    <source>
        <dbReference type="RefSeq" id="XP_004633057.1"/>
    </source>
</evidence>
<keyword evidence="8" id="KW-1015">Disulfide bond</keyword>
<dbReference type="InterPro" id="IPR013768">
    <property type="entry name" value="ICAM_N"/>
</dbReference>
<evidence type="ECO:0000256" key="8">
    <source>
        <dbReference type="ARBA" id="ARBA00023157"/>
    </source>
</evidence>
<keyword evidence="15" id="KW-1185">Reference proteome</keyword>
<keyword evidence="2 11" id="KW-0812">Transmembrane</keyword>
<dbReference type="InterPro" id="IPR048679">
    <property type="entry name" value="ICAM1_3_5_D2"/>
</dbReference>
<evidence type="ECO:0000256" key="11">
    <source>
        <dbReference type="SAM" id="Phobius"/>
    </source>
</evidence>
<keyword evidence="5" id="KW-0130">Cell adhesion</keyword>
<dbReference type="GeneID" id="101586380"/>
<feature type="signal peptide" evidence="12">
    <location>
        <begin position="1"/>
        <end position="31"/>
    </location>
</feature>
<dbReference type="SUPFAM" id="SSF48726">
    <property type="entry name" value="Immunoglobulin"/>
    <property type="match status" value="3"/>
</dbReference>
<evidence type="ECO:0000256" key="1">
    <source>
        <dbReference type="ARBA" id="ARBA00004479"/>
    </source>
</evidence>
<evidence type="ECO:0000313" key="15">
    <source>
        <dbReference type="Proteomes" id="UP000515203"/>
    </source>
</evidence>
<dbReference type="InterPro" id="IPR047012">
    <property type="entry name" value="ICAM_VCAM"/>
</dbReference>
<dbReference type="Gene3D" id="2.60.40.10">
    <property type="entry name" value="Immunoglobulins"/>
    <property type="match status" value="3"/>
</dbReference>
<dbReference type="CTD" id="3385"/>
<dbReference type="Pfam" id="PF21146">
    <property type="entry name" value="ICAM1_3_5_D2"/>
    <property type="match status" value="1"/>
</dbReference>
<dbReference type="InterPro" id="IPR036179">
    <property type="entry name" value="Ig-like_dom_sf"/>
</dbReference>
<feature type="domain" description="Intercellular adhesion molecule 1/3/5 D2" evidence="14">
    <location>
        <begin position="156"/>
        <end position="243"/>
    </location>
</feature>
<dbReference type="PROSITE" id="PS51257">
    <property type="entry name" value="PROKAR_LIPOPROTEIN"/>
    <property type="match status" value="1"/>
</dbReference>
<keyword evidence="7 11" id="KW-0472">Membrane</keyword>
<accession>A0A6P3EVY7</accession>
<keyword evidence="3 12" id="KW-0732">Signal</keyword>
<organism evidence="15 16">
    <name type="scientific">Octodon degus</name>
    <name type="common">Degu</name>
    <name type="synonym">Sciurus degus</name>
    <dbReference type="NCBI Taxonomy" id="10160"/>
    <lineage>
        <taxon>Eukaryota</taxon>
        <taxon>Metazoa</taxon>
        <taxon>Chordata</taxon>
        <taxon>Craniata</taxon>
        <taxon>Vertebrata</taxon>
        <taxon>Euteleostomi</taxon>
        <taxon>Mammalia</taxon>
        <taxon>Eutheria</taxon>
        <taxon>Euarchontoglires</taxon>
        <taxon>Glires</taxon>
        <taxon>Rodentia</taxon>
        <taxon>Hystricomorpha</taxon>
        <taxon>Octodontidae</taxon>
        <taxon>Octodon</taxon>
    </lineage>
</organism>
<evidence type="ECO:0000256" key="7">
    <source>
        <dbReference type="ARBA" id="ARBA00023136"/>
    </source>
</evidence>
<dbReference type="GO" id="GO:0005178">
    <property type="term" value="F:integrin binding"/>
    <property type="evidence" value="ECO:0007669"/>
    <property type="project" value="InterPro"/>
</dbReference>
<dbReference type="Pfam" id="PF03921">
    <property type="entry name" value="ICAM_N"/>
    <property type="match status" value="1"/>
</dbReference>
<dbReference type="FunFam" id="2.60.40.10:FF:000194">
    <property type="entry name" value="Intercellular adhesion molecule 1"/>
    <property type="match status" value="1"/>
</dbReference>
<evidence type="ECO:0000259" key="13">
    <source>
        <dbReference type="Pfam" id="PF03921"/>
    </source>
</evidence>
<name>A0A6P3EVY7_OCTDE</name>
<keyword evidence="10" id="KW-0393">Immunoglobulin domain</keyword>
<reference evidence="16" key="1">
    <citation type="submission" date="2025-08" db="UniProtKB">
        <authorList>
            <consortium name="RefSeq"/>
        </authorList>
    </citation>
    <scope>IDENTIFICATION</scope>
</reference>
<feature type="domain" description="Intercellular adhesion molecule N-terminal" evidence="13">
    <location>
        <begin position="34"/>
        <end position="117"/>
    </location>
</feature>
<dbReference type="OrthoDB" id="6250964at2759"/>